<protein>
    <submittedName>
        <fullName evidence="1">Uncharacterized protein</fullName>
    </submittedName>
</protein>
<reference evidence="1 2" key="1">
    <citation type="submission" date="2016-07" db="EMBL/GenBank/DDBJ databases">
        <title>Multiple horizontal gene transfer events from other fungi enriched the ability of initially mycotrophic Trichoderma (Ascomycota) to feed on dead plant biomass.</title>
        <authorList>
            <consortium name="DOE Joint Genome Institute"/>
            <person name="Aerts A."/>
            <person name="Atanasova L."/>
            <person name="Chenthamara K."/>
            <person name="Zhang J."/>
            <person name="Grujic M."/>
            <person name="Henrissat B."/>
            <person name="Kuo A."/>
            <person name="Salamov A."/>
            <person name="Lipzen A."/>
            <person name="Labutti K."/>
            <person name="Barry K."/>
            <person name="Miao Y."/>
            <person name="Rahimi M.J."/>
            <person name="Shen Q."/>
            <person name="Grigoriev I.V."/>
            <person name="Kubicek C.P."/>
            <person name="Druzhinina I.S."/>
        </authorList>
    </citation>
    <scope>NUCLEOTIDE SEQUENCE [LARGE SCALE GENOMIC DNA]</scope>
    <source>
        <strain evidence="1 2">ATCC 18648</strain>
    </source>
</reference>
<dbReference type="EMBL" id="KZ679129">
    <property type="protein sequence ID" value="PTB78400.1"/>
    <property type="molecule type" value="Genomic_DNA"/>
</dbReference>
<evidence type="ECO:0000313" key="1">
    <source>
        <dbReference type="EMBL" id="PTB78400.1"/>
    </source>
</evidence>
<dbReference type="AlphaFoldDB" id="A0A2T4CA20"/>
<evidence type="ECO:0000313" key="2">
    <source>
        <dbReference type="Proteomes" id="UP000240760"/>
    </source>
</evidence>
<accession>A0A2T4CA20</accession>
<name>A0A2T4CA20_TRILO</name>
<keyword evidence="2" id="KW-1185">Reference proteome</keyword>
<organism evidence="1 2">
    <name type="scientific">Trichoderma longibrachiatum ATCC 18648</name>
    <dbReference type="NCBI Taxonomy" id="983965"/>
    <lineage>
        <taxon>Eukaryota</taxon>
        <taxon>Fungi</taxon>
        <taxon>Dikarya</taxon>
        <taxon>Ascomycota</taxon>
        <taxon>Pezizomycotina</taxon>
        <taxon>Sordariomycetes</taxon>
        <taxon>Hypocreomycetidae</taxon>
        <taxon>Hypocreales</taxon>
        <taxon>Hypocreaceae</taxon>
        <taxon>Trichoderma</taxon>
    </lineage>
</organism>
<proteinExistence type="predicted"/>
<dbReference type="Proteomes" id="UP000240760">
    <property type="component" value="Unassembled WGS sequence"/>
</dbReference>
<sequence>MDKAKRRRSQCLAIEAWELELPNGASHWVPEQVRQQPLPERHSPVARSSAASASPKQATLILAPWCLAWLSLMACGNSRERHGGLQPESHITATEAAHKLHYPGFLALANTVPTYRCARAWSSAEACACMRAKAQV</sequence>
<gene>
    <name evidence="1" type="ORF">M440DRAFT_260156</name>
</gene>